<keyword evidence="2" id="KW-1185">Reference proteome</keyword>
<name>A0A1G7RCY0_9PROT</name>
<dbReference type="Proteomes" id="UP000199415">
    <property type="component" value="Unassembled WGS sequence"/>
</dbReference>
<accession>A0A1G7RCY0</accession>
<dbReference type="RefSeq" id="WP_143006203.1">
    <property type="nucleotide sequence ID" value="NZ_FNCE01000005.1"/>
</dbReference>
<dbReference type="AlphaFoldDB" id="A0A1G7RCY0"/>
<protein>
    <submittedName>
        <fullName evidence="1">Uncharacterized protein</fullName>
    </submittedName>
</protein>
<evidence type="ECO:0000313" key="2">
    <source>
        <dbReference type="Proteomes" id="UP000199415"/>
    </source>
</evidence>
<reference evidence="1 2" key="1">
    <citation type="submission" date="2016-10" db="EMBL/GenBank/DDBJ databases">
        <authorList>
            <person name="de Groot N.N."/>
        </authorList>
    </citation>
    <scope>NUCLEOTIDE SEQUENCE [LARGE SCALE GENOMIC DNA]</scope>
    <source>
        <strain evidence="1 2">DSM 25584</strain>
    </source>
</reference>
<evidence type="ECO:0000313" key="1">
    <source>
        <dbReference type="EMBL" id="SDG08039.1"/>
    </source>
</evidence>
<gene>
    <name evidence="1" type="ORF">SAMN05216241_10567</name>
</gene>
<dbReference type="EMBL" id="FNCE01000005">
    <property type="protein sequence ID" value="SDG08039.1"/>
    <property type="molecule type" value="Genomic_DNA"/>
</dbReference>
<organism evidence="1 2">
    <name type="scientific">Limimonas halophila</name>
    <dbReference type="NCBI Taxonomy" id="1082479"/>
    <lineage>
        <taxon>Bacteria</taxon>
        <taxon>Pseudomonadati</taxon>
        <taxon>Pseudomonadota</taxon>
        <taxon>Alphaproteobacteria</taxon>
        <taxon>Rhodospirillales</taxon>
        <taxon>Rhodovibrionaceae</taxon>
        <taxon>Limimonas</taxon>
    </lineage>
</organism>
<sequence length="73" mass="7826">MAASQRPADPGRPCSALAVLAPDVQAIVQAECPRCKGIGPDCIAERLWELAAADCVPPRSTTLQRLRRPEDDT</sequence>
<proteinExistence type="predicted"/>